<keyword evidence="2" id="KW-0288">FMN</keyword>
<dbReference type="Pfam" id="PF00296">
    <property type="entry name" value="Bac_luciferase"/>
    <property type="match status" value="1"/>
</dbReference>
<dbReference type="InterPro" id="IPR036661">
    <property type="entry name" value="Luciferase-like_sf"/>
</dbReference>
<dbReference type="InterPro" id="IPR050172">
    <property type="entry name" value="SsuD_RutA_monooxygenase"/>
</dbReference>
<evidence type="ECO:0000259" key="5">
    <source>
        <dbReference type="Pfam" id="PF00296"/>
    </source>
</evidence>
<evidence type="ECO:0000256" key="1">
    <source>
        <dbReference type="ARBA" id="ARBA00022630"/>
    </source>
</evidence>
<dbReference type="PANTHER" id="PTHR42847:SF4">
    <property type="entry name" value="ALKANESULFONATE MONOOXYGENASE-RELATED"/>
    <property type="match status" value="1"/>
</dbReference>
<comment type="caution">
    <text evidence="6">The sequence shown here is derived from an EMBL/GenBank/DDBJ whole genome shotgun (WGS) entry which is preliminary data.</text>
</comment>
<feature type="domain" description="Luciferase-like" evidence="5">
    <location>
        <begin position="12"/>
        <end position="244"/>
    </location>
</feature>
<keyword evidence="3" id="KW-0560">Oxidoreductase</keyword>
<evidence type="ECO:0000313" key="6">
    <source>
        <dbReference type="EMBL" id="GII25678.1"/>
    </source>
</evidence>
<dbReference type="Gene3D" id="3.20.20.30">
    <property type="entry name" value="Luciferase-like domain"/>
    <property type="match status" value="1"/>
</dbReference>
<dbReference type="RefSeq" id="WP_168116144.1">
    <property type="nucleotide sequence ID" value="NZ_BOON01000055.1"/>
</dbReference>
<gene>
    <name evidence="6" type="ORF">Pme01_52750</name>
</gene>
<dbReference type="NCBIfam" id="TIGR03619">
    <property type="entry name" value="F420_Rv2161c"/>
    <property type="match status" value="1"/>
</dbReference>
<dbReference type="AlphaFoldDB" id="A0A8J3TFU8"/>
<evidence type="ECO:0000256" key="4">
    <source>
        <dbReference type="ARBA" id="ARBA00023033"/>
    </source>
</evidence>
<dbReference type="EMBL" id="BOON01000055">
    <property type="protein sequence ID" value="GII25678.1"/>
    <property type="molecule type" value="Genomic_DNA"/>
</dbReference>
<dbReference type="InterPro" id="IPR011251">
    <property type="entry name" value="Luciferase-like_dom"/>
</dbReference>
<evidence type="ECO:0000256" key="3">
    <source>
        <dbReference type="ARBA" id="ARBA00023002"/>
    </source>
</evidence>
<evidence type="ECO:0000256" key="2">
    <source>
        <dbReference type="ARBA" id="ARBA00022643"/>
    </source>
</evidence>
<protein>
    <submittedName>
        <fullName evidence="6">F420-dependent oxidoreductase</fullName>
    </submittedName>
</protein>
<dbReference type="SUPFAM" id="SSF51679">
    <property type="entry name" value="Bacterial luciferase-like"/>
    <property type="match status" value="1"/>
</dbReference>
<accession>A0A8J3TFU8</accession>
<keyword evidence="1" id="KW-0285">Flavoprotein</keyword>
<dbReference type="GO" id="GO:0008726">
    <property type="term" value="F:alkanesulfonate monooxygenase activity"/>
    <property type="evidence" value="ECO:0007669"/>
    <property type="project" value="TreeGrafter"/>
</dbReference>
<evidence type="ECO:0000313" key="7">
    <source>
        <dbReference type="Proteomes" id="UP000599074"/>
    </source>
</evidence>
<keyword evidence="7" id="KW-1185">Reference proteome</keyword>
<dbReference type="GO" id="GO:0046306">
    <property type="term" value="P:alkanesulfonate catabolic process"/>
    <property type="evidence" value="ECO:0007669"/>
    <property type="project" value="TreeGrafter"/>
</dbReference>
<reference evidence="6" key="1">
    <citation type="submission" date="2021-01" db="EMBL/GenBank/DDBJ databases">
        <title>Whole genome shotgun sequence of Planosporangium mesophilum NBRC 109066.</title>
        <authorList>
            <person name="Komaki H."/>
            <person name="Tamura T."/>
        </authorList>
    </citation>
    <scope>NUCLEOTIDE SEQUENCE</scope>
    <source>
        <strain evidence="6">NBRC 109066</strain>
    </source>
</reference>
<name>A0A8J3TFU8_9ACTN</name>
<dbReference type="PANTHER" id="PTHR42847">
    <property type="entry name" value="ALKANESULFONATE MONOOXYGENASE"/>
    <property type="match status" value="1"/>
</dbReference>
<dbReference type="Proteomes" id="UP000599074">
    <property type="component" value="Unassembled WGS sequence"/>
</dbReference>
<proteinExistence type="predicted"/>
<sequence>MKLGVNVVNFGAPAGPDSLRAWAARAESAGFDIAMLSDHVAVTPDVYAVYPTPFYEPFTALAWLAPITRLELGTTVAIVPYRHPLLTARMVANLDQLSGGRLIFGVGTGWAAEEYRALSVPFEQRGRLTDEYLAAMITTWTHEVASFEGEYVSFAEVHTGPLPVQRPYPPIWVGGQSWPAIRRAVRFGTAWHPLDVNVGWLEHEGLPLLRQAAVNVGRDVPALAPRVKIRLRDRAVPEAARRTGEGDLHQISDDLHRLRSLNPTHLVLDSDDFDADDREDFDRHWRVLDAVRELL</sequence>
<organism evidence="6 7">
    <name type="scientific">Planosporangium mesophilum</name>
    <dbReference type="NCBI Taxonomy" id="689768"/>
    <lineage>
        <taxon>Bacteria</taxon>
        <taxon>Bacillati</taxon>
        <taxon>Actinomycetota</taxon>
        <taxon>Actinomycetes</taxon>
        <taxon>Micromonosporales</taxon>
        <taxon>Micromonosporaceae</taxon>
        <taxon>Planosporangium</taxon>
    </lineage>
</organism>
<dbReference type="InterPro" id="IPR019921">
    <property type="entry name" value="Lucif-like_OxRdtase_Rv2161c"/>
</dbReference>
<keyword evidence="4" id="KW-0503">Monooxygenase</keyword>